<evidence type="ECO:0008006" key="3">
    <source>
        <dbReference type="Google" id="ProtNLM"/>
    </source>
</evidence>
<gene>
    <name evidence="1" type="ORF">ACFSUC_16525</name>
</gene>
<dbReference type="RefSeq" id="WP_379930736.1">
    <property type="nucleotide sequence ID" value="NZ_JBHUMM010000043.1"/>
</dbReference>
<proteinExistence type="predicted"/>
<dbReference type="EMBL" id="JBHUMM010000043">
    <property type="protein sequence ID" value="MFD2673179.1"/>
    <property type="molecule type" value="Genomic_DNA"/>
</dbReference>
<evidence type="ECO:0000313" key="2">
    <source>
        <dbReference type="Proteomes" id="UP001597497"/>
    </source>
</evidence>
<name>A0ABW5RFA4_9BACL</name>
<protein>
    <recommendedName>
        <fullName evidence="3">Terpene synthase</fullName>
    </recommendedName>
</protein>
<comment type="caution">
    <text evidence="1">The sequence shown here is derived from an EMBL/GenBank/DDBJ whole genome shotgun (WGS) entry which is preliminary data.</text>
</comment>
<reference evidence="2" key="1">
    <citation type="journal article" date="2019" name="Int. J. Syst. Evol. Microbiol.">
        <title>The Global Catalogue of Microorganisms (GCM) 10K type strain sequencing project: providing services to taxonomists for standard genome sequencing and annotation.</title>
        <authorList>
            <consortium name="The Broad Institute Genomics Platform"/>
            <consortium name="The Broad Institute Genome Sequencing Center for Infectious Disease"/>
            <person name="Wu L."/>
            <person name="Ma J."/>
        </authorList>
    </citation>
    <scope>NUCLEOTIDE SEQUENCE [LARGE SCALE GENOMIC DNA]</scope>
    <source>
        <strain evidence="2">KCTC 33676</strain>
    </source>
</reference>
<dbReference type="Proteomes" id="UP001597497">
    <property type="component" value="Unassembled WGS sequence"/>
</dbReference>
<sequence>MEWFDAYREDVAWVFSEAESRLSNFPASLQADAARQLQQYHPFQEKSHKNYICYLLPFWMGQPFSIENRILRQISLANVFLMMHLVTQDDVMDDSSVDRTRLLALSHLFATASVSEYQQLFDSNSLFWDMYAQYATQWADAVCMEQQASSFVQNPISIAAKAAPVKCASTAVLLVQQNESLLPLYSRAVDAVLAALQMADDWADWREDLQLQNANSLLALIRSEPAYSYSLPPSPEHIHRALCLSSISEHFVQIAEAFESDLQELERKPNHLIAFYHALVTDLRKGANTYTLQREKMKLGGFSYWLSKNIVNT</sequence>
<accession>A0ABW5RFA4</accession>
<organism evidence="1 2">
    <name type="scientific">Marinicrinis sediminis</name>
    <dbReference type="NCBI Taxonomy" id="1652465"/>
    <lineage>
        <taxon>Bacteria</taxon>
        <taxon>Bacillati</taxon>
        <taxon>Bacillota</taxon>
        <taxon>Bacilli</taxon>
        <taxon>Bacillales</taxon>
        <taxon>Paenibacillaceae</taxon>
    </lineage>
</organism>
<keyword evidence="2" id="KW-1185">Reference proteome</keyword>
<evidence type="ECO:0000313" key="1">
    <source>
        <dbReference type="EMBL" id="MFD2673179.1"/>
    </source>
</evidence>